<dbReference type="PANTHER" id="PTHR11932">
    <property type="entry name" value="CULLIN"/>
    <property type="match status" value="1"/>
</dbReference>
<dbReference type="GO" id="GO:0031461">
    <property type="term" value="C:cullin-RING ubiquitin ligase complex"/>
    <property type="evidence" value="ECO:0007669"/>
    <property type="project" value="InterPro"/>
</dbReference>
<proteinExistence type="predicted"/>
<dbReference type="GO" id="GO:0031625">
    <property type="term" value="F:ubiquitin protein ligase binding"/>
    <property type="evidence" value="ECO:0007669"/>
    <property type="project" value="InterPro"/>
</dbReference>
<accession>A0A914WRU9</accession>
<evidence type="ECO:0000313" key="4">
    <source>
        <dbReference type="Proteomes" id="UP000887566"/>
    </source>
</evidence>
<dbReference type="FunFam" id="1.10.10.10:FF:000014">
    <property type="entry name" value="Cullin 1"/>
    <property type="match status" value="1"/>
</dbReference>
<dbReference type="SMART" id="SM00884">
    <property type="entry name" value="Cullin_Nedd8"/>
    <property type="match status" value="1"/>
</dbReference>
<evidence type="ECO:0000256" key="2">
    <source>
        <dbReference type="ARBA" id="ARBA00022843"/>
    </source>
</evidence>
<dbReference type="AlphaFoldDB" id="A0A914WRU9"/>
<name>A0A914WRU9_9BILA</name>
<evidence type="ECO:0000313" key="5">
    <source>
        <dbReference type="WBParaSite" id="PSAMB.scaffold4908size13178.g25472.t3"/>
    </source>
</evidence>
<protein>
    <submittedName>
        <fullName evidence="5">Cullin protein neddylation domain-containing protein</fullName>
    </submittedName>
</protein>
<dbReference type="InterPro" id="IPR036388">
    <property type="entry name" value="WH-like_DNA-bd_sf"/>
</dbReference>
<evidence type="ECO:0000259" key="3">
    <source>
        <dbReference type="SMART" id="SM00884"/>
    </source>
</evidence>
<dbReference type="SUPFAM" id="SSF46785">
    <property type="entry name" value="Winged helix' DNA-binding domain"/>
    <property type="match status" value="1"/>
</dbReference>
<dbReference type="Gene3D" id="1.10.10.10">
    <property type="entry name" value="Winged helix-like DNA-binding domain superfamily/Winged helix DNA-binding domain"/>
    <property type="match status" value="1"/>
</dbReference>
<dbReference type="InterPro" id="IPR016157">
    <property type="entry name" value="Cullin_CS"/>
</dbReference>
<sequence>MRFINFSKKLKVDLSKAALRTEVRQEQEQMHKNIEEDRKMVIQAAIVRIMKMRKQLKHQQLMSEVLQQLTSRFKPEVHLIKKCIELLIEKEYLQRLEEENNIYEYLA</sequence>
<dbReference type="PROSITE" id="PS01256">
    <property type="entry name" value="CULLIN_1"/>
    <property type="match status" value="1"/>
</dbReference>
<evidence type="ECO:0000256" key="1">
    <source>
        <dbReference type="ARBA" id="ARBA00022499"/>
    </source>
</evidence>
<dbReference type="GO" id="GO:0006511">
    <property type="term" value="P:ubiquitin-dependent protein catabolic process"/>
    <property type="evidence" value="ECO:0007669"/>
    <property type="project" value="InterPro"/>
</dbReference>
<dbReference type="WBParaSite" id="PSAMB.scaffold4908size13178.g25472.t3">
    <property type="protein sequence ID" value="PSAMB.scaffold4908size13178.g25472.t3"/>
    <property type="gene ID" value="PSAMB.scaffold4908size13178.g25472"/>
</dbReference>
<feature type="domain" description="Cullin neddylation" evidence="3">
    <location>
        <begin position="34"/>
        <end position="101"/>
    </location>
</feature>
<dbReference type="Pfam" id="PF10557">
    <property type="entry name" value="Cullin_Nedd8"/>
    <property type="match status" value="1"/>
</dbReference>
<keyword evidence="1" id="KW-1017">Isopeptide bond</keyword>
<dbReference type="Proteomes" id="UP000887566">
    <property type="component" value="Unplaced"/>
</dbReference>
<organism evidence="4 5">
    <name type="scientific">Plectus sambesii</name>
    <dbReference type="NCBI Taxonomy" id="2011161"/>
    <lineage>
        <taxon>Eukaryota</taxon>
        <taxon>Metazoa</taxon>
        <taxon>Ecdysozoa</taxon>
        <taxon>Nematoda</taxon>
        <taxon>Chromadorea</taxon>
        <taxon>Plectida</taxon>
        <taxon>Plectina</taxon>
        <taxon>Plectoidea</taxon>
        <taxon>Plectidae</taxon>
        <taxon>Plectus</taxon>
    </lineage>
</organism>
<dbReference type="InterPro" id="IPR036390">
    <property type="entry name" value="WH_DNA-bd_sf"/>
</dbReference>
<dbReference type="InterPro" id="IPR045093">
    <property type="entry name" value="Cullin"/>
</dbReference>
<dbReference type="InterPro" id="IPR019559">
    <property type="entry name" value="Cullin_neddylation_domain"/>
</dbReference>
<keyword evidence="4" id="KW-1185">Reference proteome</keyword>
<reference evidence="5" key="1">
    <citation type="submission" date="2022-11" db="UniProtKB">
        <authorList>
            <consortium name="WormBaseParasite"/>
        </authorList>
    </citation>
    <scope>IDENTIFICATION</scope>
</reference>
<keyword evidence="2" id="KW-0832">Ubl conjugation</keyword>